<proteinExistence type="predicted"/>
<dbReference type="EMBL" id="SOJN01000145">
    <property type="protein sequence ID" value="TET43844.1"/>
    <property type="molecule type" value="Genomic_DNA"/>
</dbReference>
<reference evidence="2 3" key="1">
    <citation type="submission" date="2019-03" db="EMBL/GenBank/DDBJ databases">
        <title>Metabolic potential of uncultured bacteria and archaea associated with petroleum seepage in deep-sea sediments.</title>
        <authorList>
            <person name="Dong X."/>
            <person name="Hubert C."/>
        </authorList>
    </citation>
    <scope>NUCLEOTIDE SEQUENCE [LARGE SCALE GENOMIC DNA]</scope>
    <source>
        <strain evidence="2">E44_bin18</strain>
    </source>
</reference>
<dbReference type="Pfam" id="PF13192">
    <property type="entry name" value="Thioredoxin_3"/>
    <property type="match status" value="1"/>
</dbReference>
<feature type="domain" description="Thioredoxin-like fold" evidence="1">
    <location>
        <begin position="3"/>
        <end position="73"/>
    </location>
</feature>
<evidence type="ECO:0000313" key="3">
    <source>
        <dbReference type="Proteomes" id="UP000315525"/>
    </source>
</evidence>
<sequence length="83" mass="9261">MIKVEVLTMPGCTHCASAKETVEKIQDDFPEMKVEIIDVTEHPEVSQKYMLMSAPGIVINGKLEFTGGVKEELLRKKLNDLKG</sequence>
<protein>
    <submittedName>
        <fullName evidence="2">Thioredoxin</fullName>
    </submittedName>
</protein>
<comment type="caution">
    <text evidence="2">The sequence shown here is derived from an EMBL/GenBank/DDBJ whole genome shotgun (WGS) entry which is preliminary data.</text>
</comment>
<dbReference type="InterPro" id="IPR012336">
    <property type="entry name" value="Thioredoxin-like_fold"/>
</dbReference>
<name>A0A523UMU2_UNCT6</name>
<evidence type="ECO:0000313" key="2">
    <source>
        <dbReference type="EMBL" id="TET43844.1"/>
    </source>
</evidence>
<dbReference type="AlphaFoldDB" id="A0A523UMU2"/>
<evidence type="ECO:0000259" key="1">
    <source>
        <dbReference type="Pfam" id="PF13192"/>
    </source>
</evidence>
<dbReference type="InterPro" id="IPR036249">
    <property type="entry name" value="Thioredoxin-like_sf"/>
</dbReference>
<organism evidence="2 3">
    <name type="scientific">candidate division TA06 bacterium</name>
    <dbReference type="NCBI Taxonomy" id="2250710"/>
    <lineage>
        <taxon>Bacteria</taxon>
        <taxon>Bacteria division TA06</taxon>
    </lineage>
</organism>
<dbReference type="Proteomes" id="UP000315525">
    <property type="component" value="Unassembled WGS sequence"/>
</dbReference>
<dbReference type="Gene3D" id="3.40.30.10">
    <property type="entry name" value="Glutaredoxin"/>
    <property type="match status" value="1"/>
</dbReference>
<dbReference type="SUPFAM" id="SSF52833">
    <property type="entry name" value="Thioredoxin-like"/>
    <property type="match status" value="1"/>
</dbReference>
<gene>
    <name evidence="2" type="ORF">E3J62_12085</name>
</gene>
<accession>A0A523UMU2</accession>